<dbReference type="SUPFAM" id="SSF49373">
    <property type="entry name" value="Invasin/intimin cell-adhesion fragments"/>
    <property type="match status" value="1"/>
</dbReference>
<proteinExistence type="predicted"/>
<feature type="signal peptide" evidence="1">
    <location>
        <begin position="1"/>
        <end position="25"/>
    </location>
</feature>
<evidence type="ECO:0000256" key="1">
    <source>
        <dbReference type="SAM" id="SignalP"/>
    </source>
</evidence>
<dbReference type="InterPro" id="IPR013783">
    <property type="entry name" value="Ig-like_fold"/>
</dbReference>
<dbReference type="Proteomes" id="UP000317171">
    <property type="component" value="Chromosome"/>
</dbReference>
<dbReference type="InterPro" id="IPR008964">
    <property type="entry name" value="Invasin/intimin_cell_adhesion"/>
</dbReference>
<dbReference type="Gene3D" id="2.60.40.10">
    <property type="entry name" value="Immunoglobulins"/>
    <property type="match status" value="1"/>
</dbReference>
<gene>
    <name evidence="2" type="ORF">Pan241w_08610</name>
</gene>
<name>A0A517RA83_9PLAN</name>
<dbReference type="RefSeq" id="WP_145211351.1">
    <property type="nucleotide sequence ID" value="NZ_CP036269.1"/>
</dbReference>
<keyword evidence="3" id="KW-1185">Reference proteome</keyword>
<keyword evidence="1" id="KW-0732">Signal</keyword>
<dbReference type="OrthoDB" id="286727at2"/>
<evidence type="ECO:0000313" key="2">
    <source>
        <dbReference type="EMBL" id="QDT40802.1"/>
    </source>
</evidence>
<dbReference type="EMBL" id="CP036269">
    <property type="protein sequence ID" value="QDT40802.1"/>
    <property type="molecule type" value="Genomic_DNA"/>
</dbReference>
<accession>A0A517RA83</accession>
<protein>
    <recommendedName>
        <fullName evidence="4">Bacterial Ig-like domain (Group 1)</fullName>
    </recommendedName>
</protein>
<dbReference type="KEGG" id="gaz:Pan241w_08610"/>
<sequence length="143" mass="15172" precursor="true">MTFAAHWKFSLLFTFLCLISSGCSNTPGDQPDLGTVTGTVTMDEKPLAGVMVVFSPESGRSSMGTTDDAGKYELIYVGDTKGAKIGTHTISITTVQNDNSEEEGGAGAAPFKETVPAKYNTKSTLTEEVKAGENVFDFQLTSK</sequence>
<reference evidence="2 3" key="1">
    <citation type="submission" date="2019-02" db="EMBL/GenBank/DDBJ databases">
        <title>Deep-cultivation of Planctomycetes and their phenomic and genomic characterization uncovers novel biology.</title>
        <authorList>
            <person name="Wiegand S."/>
            <person name="Jogler M."/>
            <person name="Boedeker C."/>
            <person name="Pinto D."/>
            <person name="Vollmers J."/>
            <person name="Rivas-Marin E."/>
            <person name="Kohn T."/>
            <person name="Peeters S.H."/>
            <person name="Heuer A."/>
            <person name="Rast P."/>
            <person name="Oberbeckmann S."/>
            <person name="Bunk B."/>
            <person name="Jeske O."/>
            <person name="Meyerdierks A."/>
            <person name="Storesund J.E."/>
            <person name="Kallscheuer N."/>
            <person name="Luecker S."/>
            <person name="Lage O.M."/>
            <person name="Pohl T."/>
            <person name="Merkel B.J."/>
            <person name="Hornburger P."/>
            <person name="Mueller R.-W."/>
            <person name="Bruemmer F."/>
            <person name="Labrenz M."/>
            <person name="Spormann A.M."/>
            <person name="Op den Camp H."/>
            <person name="Overmann J."/>
            <person name="Amann R."/>
            <person name="Jetten M.S.M."/>
            <person name="Mascher T."/>
            <person name="Medema M.H."/>
            <person name="Devos D.P."/>
            <person name="Kaster A.-K."/>
            <person name="Ovreas L."/>
            <person name="Rohde M."/>
            <person name="Galperin M.Y."/>
            <person name="Jogler C."/>
        </authorList>
    </citation>
    <scope>NUCLEOTIDE SEQUENCE [LARGE SCALE GENOMIC DNA]</scope>
    <source>
        <strain evidence="2 3">Pan241w</strain>
    </source>
</reference>
<organism evidence="2 3">
    <name type="scientific">Gimesia alba</name>
    <dbReference type="NCBI Taxonomy" id="2527973"/>
    <lineage>
        <taxon>Bacteria</taxon>
        <taxon>Pseudomonadati</taxon>
        <taxon>Planctomycetota</taxon>
        <taxon>Planctomycetia</taxon>
        <taxon>Planctomycetales</taxon>
        <taxon>Planctomycetaceae</taxon>
        <taxon>Gimesia</taxon>
    </lineage>
</organism>
<evidence type="ECO:0008006" key="4">
    <source>
        <dbReference type="Google" id="ProtNLM"/>
    </source>
</evidence>
<dbReference type="AlphaFoldDB" id="A0A517RA83"/>
<evidence type="ECO:0000313" key="3">
    <source>
        <dbReference type="Proteomes" id="UP000317171"/>
    </source>
</evidence>
<feature type="chain" id="PRO_5021762996" description="Bacterial Ig-like domain (Group 1)" evidence="1">
    <location>
        <begin position="26"/>
        <end position="143"/>
    </location>
</feature>